<dbReference type="EMBL" id="PVFZ01000060">
    <property type="protein sequence ID" value="PRF19972.1"/>
    <property type="molecule type" value="Genomic_DNA"/>
</dbReference>
<protein>
    <submittedName>
        <fullName evidence="2">Uncharacterized protein</fullName>
    </submittedName>
</protein>
<feature type="region of interest" description="Disordered" evidence="1">
    <location>
        <begin position="69"/>
        <end position="109"/>
    </location>
</feature>
<gene>
    <name evidence="2" type="ORF">C6P98_23040</name>
</gene>
<name>A0A8E2URH6_9BURK</name>
<dbReference type="Proteomes" id="UP000237686">
    <property type="component" value="Unassembled WGS sequence"/>
</dbReference>
<reference evidence="2 3" key="1">
    <citation type="submission" date="2018-03" db="EMBL/GenBank/DDBJ databases">
        <authorList>
            <person name="Nguyen K."/>
            <person name="Fouts D."/>
            <person name="Sutton G."/>
        </authorList>
    </citation>
    <scope>NUCLEOTIDE SEQUENCE [LARGE SCALE GENOMIC DNA]</scope>
    <source>
        <strain evidence="2 3">AU17135</strain>
    </source>
</reference>
<evidence type="ECO:0000313" key="3">
    <source>
        <dbReference type="Proteomes" id="UP000237686"/>
    </source>
</evidence>
<feature type="compositionally biased region" description="Basic and acidic residues" evidence="1">
    <location>
        <begin position="77"/>
        <end position="87"/>
    </location>
</feature>
<dbReference type="RefSeq" id="WP_105752238.1">
    <property type="nucleotide sequence ID" value="NZ_CAJHDS010000016.1"/>
</dbReference>
<accession>A0A8E2URH6</accession>
<comment type="caution">
    <text evidence="2">The sequence shown here is derived from an EMBL/GenBank/DDBJ whole genome shotgun (WGS) entry which is preliminary data.</text>
</comment>
<evidence type="ECO:0000256" key="1">
    <source>
        <dbReference type="SAM" id="MobiDB-lite"/>
    </source>
</evidence>
<sequence length="109" mass="11832">MKGTHAAPEYVVRSRAFGDEAAAPRLARPVHRARADAIGICPPISHDASHACDPCAPPARRDAFQKAFRARRQAPQIRHEFPSDRRTSHAAAPPDAAAGMRVASAHLRR</sequence>
<dbReference type="AlphaFoldDB" id="A0A8E2URH6"/>
<evidence type="ECO:0000313" key="2">
    <source>
        <dbReference type="EMBL" id="PRF19972.1"/>
    </source>
</evidence>
<proteinExistence type="predicted"/>
<organism evidence="2 3">
    <name type="scientific">Burkholderia multivorans</name>
    <dbReference type="NCBI Taxonomy" id="87883"/>
    <lineage>
        <taxon>Bacteria</taxon>
        <taxon>Pseudomonadati</taxon>
        <taxon>Pseudomonadota</taxon>
        <taxon>Betaproteobacteria</taxon>
        <taxon>Burkholderiales</taxon>
        <taxon>Burkholderiaceae</taxon>
        <taxon>Burkholderia</taxon>
        <taxon>Burkholderia cepacia complex</taxon>
    </lineage>
</organism>